<proteinExistence type="predicted"/>
<dbReference type="Proteomes" id="UP000195602">
    <property type="component" value="Unassembled WGS sequence"/>
</dbReference>
<protein>
    <submittedName>
        <fullName evidence="2">Bifunctional protein</fullName>
    </submittedName>
</protein>
<feature type="domain" description="Pseudouridine synthase RsuA/RluA-like" evidence="1">
    <location>
        <begin position="152"/>
        <end position="304"/>
    </location>
</feature>
<dbReference type="Pfam" id="PF00849">
    <property type="entry name" value="PseudoU_synth_2"/>
    <property type="match status" value="1"/>
</dbReference>
<dbReference type="KEGG" id="clus:A9F13_08g02321"/>
<dbReference type="AlphaFoldDB" id="A0AA91T1W3"/>
<evidence type="ECO:0000313" key="2">
    <source>
        <dbReference type="EMBL" id="OVF08521.1"/>
    </source>
</evidence>
<dbReference type="Gene3D" id="3.30.2350.10">
    <property type="entry name" value="Pseudouridine synthase"/>
    <property type="match status" value="1"/>
</dbReference>
<accession>A0AA91T1W3</accession>
<name>A0AA91T1W3_CLALS</name>
<comment type="caution">
    <text evidence="2">The sequence shown here is derived from an EMBL/GenBank/DDBJ whole genome shotgun (WGS) entry which is preliminary data.</text>
</comment>
<dbReference type="InterPro" id="IPR020103">
    <property type="entry name" value="PsdUridine_synth_cat_dom_sf"/>
</dbReference>
<dbReference type="PANTHER" id="PTHR21600">
    <property type="entry name" value="MITOCHONDRIAL RNA PSEUDOURIDINE SYNTHASE"/>
    <property type="match status" value="1"/>
</dbReference>
<dbReference type="InterPro" id="IPR006224">
    <property type="entry name" value="PsdUridine_synth_RluA-like_CS"/>
</dbReference>
<gene>
    <name evidence="2" type="ORF">A9F13_08g02321</name>
</gene>
<reference evidence="2 3" key="1">
    <citation type="submission" date="2017-04" db="EMBL/GenBank/DDBJ databases">
        <title>Draft genome of the yeast Clavispora lusitaniae type strain CBS 6936.</title>
        <authorList>
            <person name="Durrens P."/>
            <person name="Klopp C."/>
            <person name="Biteau N."/>
            <person name="Fitton-Ouhabi V."/>
            <person name="Dementhon K."/>
            <person name="Accoceberry I."/>
            <person name="Sherman D.J."/>
            <person name="Noel T."/>
        </authorList>
    </citation>
    <scope>NUCLEOTIDE SEQUENCE [LARGE SCALE GENOMIC DNA]</scope>
    <source>
        <strain evidence="2 3">CBS 6936</strain>
    </source>
</reference>
<dbReference type="EMBL" id="LYUB02000008">
    <property type="protein sequence ID" value="OVF08521.1"/>
    <property type="molecule type" value="Genomic_DNA"/>
</dbReference>
<dbReference type="SUPFAM" id="SSF55120">
    <property type="entry name" value="Pseudouridine synthase"/>
    <property type="match status" value="1"/>
</dbReference>
<dbReference type="InterPro" id="IPR006145">
    <property type="entry name" value="PsdUridine_synth_RsuA/RluA"/>
</dbReference>
<dbReference type="GO" id="GO:0000455">
    <property type="term" value="P:enzyme-directed rRNA pseudouridine synthesis"/>
    <property type="evidence" value="ECO:0007669"/>
    <property type="project" value="TreeGrafter"/>
</dbReference>
<dbReference type="PROSITE" id="PS01129">
    <property type="entry name" value="PSI_RLU"/>
    <property type="match status" value="1"/>
</dbReference>
<evidence type="ECO:0000313" key="3">
    <source>
        <dbReference type="Proteomes" id="UP000195602"/>
    </source>
</evidence>
<dbReference type="PANTHER" id="PTHR21600:SF40">
    <property type="entry name" value="PSEUDOURIDYLATE SYNTHASE RPUSD2"/>
    <property type="match status" value="1"/>
</dbReference>
<evidence type="ECO:0000259" key="1">
    <source>
        <dbReference type="Pfam" id="PF00849"/>
    </source>
</evidence>
<dbReference type="GO" id="GO:0003723">
    <property type="term" value="F:RNA binding"/>
    <property type="evidence" value="ECO:0007669"/>
    <property type="project" value="InterPro"/>
</dbReference>
<organism evidence="2 3">
    <name type="scientific">Clavispora lusitaniae</name>
    <name type="common">Candida lusitaniae</name>
    <dbReference type="NCBI Taxonomy" id="36911"/>
    <lineage>
        <taxon>Eukaryota</taxon>
        <taxon>Fungi</taxon>
        <taxon>Dikarya</taxon>
        <taxon>Ascomycota</taxon>
        <taxon>Saccharomycotina</taxon>
        <taxon>Pichiomycetes</taxon>
        <taxon>Metschnikowiaceae</taxon>
        <taxon>Clavispora</taxon>
    </lineage>
</organism>
<dbReference type="InterPro" id="IPR050188">
    <property type="entry name" value="RluA_PseudoU_synthase"/>
</dbReference>
<dbReference type="GO" id="GO:0009982">
    <property type="term" value="F:pseudouridine synthase activity"/>
    <property type="evidence" value="ECO:0007669"/>
    <property type="project" value="InterPro"/>
</dbReference>
<sequence>MDRRYLFENSLRHVKPYYHEYKTPYKQRWHHRSIQEILTRELGQNQNVVEHAIDQGHIYVSANNGKAGGPVLMRFSEARQRLLEPHDVIHNIQHMHEPCVLQEPILKSLDTTTSVDSARDGTLNGSVGGSLNGIVQKWRVVENTLVLYEDENILVVNKPAGVPTHPSGIFRRNSLTEIVRFELGVSVYPCHRLDKGTSGVLVLAKTKTGKMLQEVLQNKKSDVEKWYVARVRGKFPFASCSYTSPVFSINTAGTGYLNIPNAERVPATSSTHFKMASYSPESDESIVFCRPISGKMHQIRIHLRNMGYPISNDPLYNAENGLGHAKNQLEKELYAQVLAKWPCFGIDKTIRPPETVDVTPFLLNVKSRIEELASVRRSDDAKKVVSTCSECLRPIYQTKPDPGIYLHAWKMAYEGDVSFSFQTSYPVWIFGV</sequence>